<comment type="caution">
    <text evidence="1">The sequence shown here is derived from an EMBL/GenBank/DDBJ whole genome shotgun (WGS) entry which is preliminary data.</text>
</comment>
<dbReference type="EMBL" id="LAZR01015058">
    <property type="protein sequence ID" value="KKM14822.1"/>
    <property type="molecule type" value="Genomic_DNA"/>
</dbReference>
<accession>A0A0F9HI30</accession>
<proteinExistence type="predicted"/>
<reference evidence="1" key="1">
    <citation type="journal article" date="2015" name="Nature">
        <title>Complex archaea that bridge the gap between prokaryotes and eukaryotes.</title>
        <authorList>
            <person name="Spang A."/>
            <person name="Saw J.H."/>
            <person name="Jorgensen S.L."/>
            <person name="Zaremba-Niedzwiedzka K."/>
            <person name="Martijn J."/>
            <person name="Lind A.E."/>
            <person name="van Eijk R."/>
            <person name="Schleper C."/>
            <person name="Guy L."/>
            <person name="Ettema T.J."/>
        </authorList>
    </citation>
    <scope>NUCLEOTIDE SEQUENCE</scope>
</reference>
<sequence length="70" mass="7797">MLYTKVETGPCDCGDPGCECKEQGETRLPFLYTSRICCKKCFDEIWPDEPEWSKSGTVSFAEHEAAEAAA</sequence>
<name>A0A0F9HI30_9ZZZZ</name>
<organism evidence="1">
    <name type="scientific">marine sediment metagenome</name>
    <dbReference type="NCBI Taxonomy" id="412755"/>
    <lineage>
        <taxon>unclassified sequences</taxon>
        <taxon>metagenomes</taxon>
        <taxon>ecological metagenomes</taxon>
    </lineage>
</organism>
<dbReference type="AlphaFoldDB" id="A0A0F9HI30"/>
<gene>
    <name evidence="1" type="ORF">LCGC14_1702290</name>
</gene>
<evidence type="ECO:0000313" key="1">
    <source>
        <dbReference type="EMBL" id="KKM14822.1"/>
    </source>
</evidence>
<protein>
    <submittedName>
        <fullName evidence="1">Uncharacterized protein</fullName>
    </submittedName>
</protein>